<evidence type="ECO:0000313" key="2">
    <source>
        <dbReference type="EMBL" id="KAH0467834.1"/>
    </source>
</evidence>
<proteinExistence type="predicted"/>
<keyword evidence="1" id="KW-0812">Transmembrane</keyword>
<accession>A0AAV7H247</accession>
<sequence>MGVRTEVHRRVSEAGCWPDRLDVGSIGRGRANRRRPDCRMWNMGVDRPVKGSGYVQPTLVQTRNFKGSRPASQASTLSWCFFSSTPLTLLYLLLSSPFPFIFSKLKQKVKPSQESPQQEKKRTDIKVAAFEEVISDELIDSDQKLMLVSDCSAFEDSNLFGSSQSSENSISDDESLIEIALPDGRYIDFGKTSSESEHELLLDYLPKSLFLQHGLMELLLEINEEDNMIEIDIAMGSIKCPRFQIKD</sequence>
<feature type="transmembrane region" description="Helical" evidence="1">
    <location>
        <begin position="76"/>
        <end position="102"/>
    </location>
</feature>
<dbReference type="PANTHER" id="PTHR35708">
    <property type="entry name" value="GB|AAD25831.1"/>
    <property type="match status" value="1"/>
</dbReference>
<dbReference type="AlphaFoldDB" id="A0AAV7H247"/>
<organism evidence="2 3">
    <name type="scientific">Dendrobium chrysotoxum</name>
    <name type="common">Orchid</name>
    <dbReference type="NCBI Taxonomy" id="161865"/>
    <lineage>
        <taxon>Eukaryota</taxon>
        <taxon>Viridiplantae</taxon>
        <taxon>Streptophyta</taxon>
        <taxon>Embryophyta</taxon>
        <taxon>Tracheophyta</taxon>
        <taxon>Spermatophyta</taxon>
        <taxon>Magnoliopsida</taxon>
        <taxon>Liliopsida</taxon>
        <taxon>Asparagales</taxon>
        <taxon>Orchidaceae</taxon>
        <taxon>Epidendroideae</taxon>
        <taxon>Malaxideae</taxon>
        <taxon>Dendrobiinae</taxon>
        <taxon>Dendrobium</taxon>
    </lineage>
</organism>
<name>A0AAV7H247_DENCH</name>
<evidence type="ECO:0000313" key="3">
    <source>
        <dbReference type="Proteomes" id="UP000775213"/>
    </source>
</evidence>
<reference evidence="2 3" key="1">
    <citation type="journal article" date="2021" name="Hortic Res">
        <title>Chromosome-scale assembly of the Dendrobium chrysotoxum genome enhances the understanding of orchid evolution.</title>
        <authorList>
            <person name="Zhang Y."/>
            <person name="Zhang G.Q."/>
            <person name="Zhang D."/>
            <person name="Liu X.D."/>
            <person name="Xu X.Y."/>
            <person name="Sun W.H."/>
            <person name="Yu X."/>
            <person name="Zhu X."/>
            <person name="Wang Z.W."/>
            <person name="Zhao X."/>
            <person name="Zhong W.Y."/>
            <person name="Chen H."/>
            <person name="Yin W.L."/>
            <person name="Huang T."/>
            <person name="Niu S.C."/>
            <person name="Liu Z.J."/>
        </authorList>
    </citation>
    <scope>NUCLEOTIDE SEQUENCE [LARGE SCALE GENOMIC DNA]</scope>
    <source>
        <strain evidence="2">Lindl</strain>
    </source>
</reference>
<keyword evidence="1" id="KW-1133">Transmembrane helix</keyword>
<evidence type="ECO:0000256" key="1">
    <source>
        <dbReference type="SAM" id="Phobius"/>
    </source>
</evidence>
<gene>
    <name evidence="2" type="ORF">IEQ34_002867</name>
</gene>
<dbReference type="Proteomes" id="UP000775213">
    <property type="component" value="Unassembled WGS sequence"/>
</dbReference>
<comment type="caution">
    <text evidence="2">The sequence shown here is derived from an EMBL/GenBank/DDBJ whole genome shotgun (WGS) entry which is preliminary data.</text>
</comment>
<keyword evidence="1" id="KW-0472">Membrane</keyword>
<keyword evidence="3" id="KW-1185">Reference proteome</keyword>
<protein>
    <submittedName>
        <fullName evidence="2">Uncharacterized protein</fullName>
    </submittedName>
</protein>
<dbReference type="PANTHER" id="PTHR35708:SF3">
    <property type="entry name" value="GB|AAD25831.1"/>
    <property type="match status" value="1"/>
</dbReference>
<dbReference type="EMBL" id="JAGFBR010000004">
    <property type="protein sequence ID" value="KAH0467834.1"/>
    <property type="molecule type" value="Genomic_DNA"/>
</dbReference>